<dbReference type="RefSeq" id="WP_047134855.1">
    <property type="nucleotide sequence ID" value="NZ_CZVJ01000011.1"/>
</dbReference>
<proteinExistence type="predicted"/>
<accession>A0A0P1LN67</accession>
<protein>
    <submittedName>
        <fullName evidence="3">Transglutaminase-like superfamily protein</fullName>
    </submittedName>
</protein>
<organism evidence="3 4">
    <name type="scientific">Candidatus Kryptonium thompsonii</name>
    <dbReference type="NCBI Taxonomy" id="1633631"/>
    <lineage>
        <taxon>Bacteria</taxon>
        <taxon>Pseudomonadati</taxon>
        <taxon>Candidatus Kryptoniota</taxon>
        <taxon>Candidatus Kryptonium</taxon>
    </lineage>
</organism>
<accession>A0A0P1M5S2</accession>
<dbReference type="STRING" id="1633631.GCA_001442925_01720"/>
<dbReference type="SUPFAM" id="SSF56935">
    <property type="entry name" value="Porins"/>
    <property type="match status" value="1"/>
</dbReference>
<keyword evidence="1" id="KW-0732">Signal</keyword>
<name>A0A0P1MND5_9BACT</name>
<feature type="domain" description="Transglutaminase-like" evidence="2">
    <location>
        <begin position="499"/>
        <end position="566"/>
    </location>
</feature>
<dbReference type="Gene3D" id="2.40.160.60">
    <property type="entry name" value="Outer membrane protein transport protein (OMPP1/FadL/TodX)"/>
    <property type="match status" value="1"/>
</dbReference>
<accession>A0A0P1LRI2</accession>
<evidence type="ECO:0000256" key="1">
    <source>
        <dbReference type="SAM" id="SignalP"/>
    </source>
</evidence>
<accession>A0A0P1P5I6</accession>
<dbReference type="InterPro" id="IPR002931">
    <property type="entry name" value="Transglutaminase-like"/>
</dbReference>
<reference evidence="3 4" key="1">
    <citation type="submission" date="2015-11" db="EMBL/GenBank/DDBJ databases">
        <authorList>
            <person name="Zhang Y."/>
            <person name="Guo Z."/>
        </authorList>
    </citation>
    <scope>NUCLEOTIDE SEQUENCE [LARGE SCALE GENOMIC DNA]</scope>
    <source>
        <strain evidence="3">JGI-4</strain>
    </source>
</reference>
<accession>A0A0S4N825</accession>
<dbReference type="Gene3D" id="3.10.620.30">
    <property type="match status" value="1"/>
</dbReference>
<feature type="chain" id="PRO_5015043549" evidence="1">
    <location>
        <begin position="29"/>
        <end position="660"/>
    </location>
</feature>
<dbReference type="AlphaFoldDB" id="A0A0P1MND5"/>
<sequence length="660" mass="74610">MKLRPLVLLFTALNLAVAQNLTSPQATAVAGFSTFVNSALSSTVNPAGLMRIYDWNIGLTGYYKTYSGTKMHSIGIAKRLTETQSLGFIYSPGSSIEFVFPSTVTINIGTSTLRAEFQRKITYSSNYTLTYALKLSNKISLGSSVQYISQNLVETGYKIQPTDSLPQVSLETSQYQSSNLNSKISLLYEVTPKMSLALLFENLSLGFGRFPEQFKNFEFEDKFKIKASAGLDFKILKSGFEVSSIGEFRTGFEVQPIKNLFLRSGLFSEKGKIGGFSTGVGFRSGLFQFDLAYFKNTSNVWKDGKLTQDEFFETLVKNPEFEKFTRDEVTFSISVDMSRWYEKSLRVKSLRIEDEIFPHMLSDFEKRNIGSVEIENTSDKVLNAKIDFKLSFPLDIEAEPNEFEIKPRETKTIPISISLGTVNPENNEPIKIDALLNVKSTSDIPDEVKKFKIFLRGRNDWNGNVEDLKSFLKFDSPEISSFARIVILEHKDTLEKIDPALRKFYQAKFIFDELSKHIIYVSDPSLSIDKVQFPEETLKLRTGDCDDLAILYASLLGSIGIKVAFVDVKGLRKINESHVYIIFDTEIDKKFAQAITSNEKKYIILKNESGTETAWIPVETTLVHKGFDEAWETGAEQFFNDFEVNLGHTKGKAKIVFIEK</sequence>
<dbReference type="SUPFAM" id="SSF54001">
    <property type="entry name" value="Cysteine proteinases"/>
    <property type="match status" value="1"/>
</dbReference>
<dbReference type="Proteomes" id="UP000182011">
    <property type="component" value="Unassembled WGS sequence"/>
</dbReference>
<dbReference type="Pfam" id="PF01841">
    <property type="entry name" value="Transglut_core"/>
    <property type="match status" value="1"/>
</dbReference>
<dbReference type="InterPro" id="IPR038765">
    <property type="entry name" value="Papain-like_cys_pep_sf"/>
</dbReference>
<gene>
    <name evidence="3" type="ORF">JGI4_01725</name>
</gene>
<dbReference type="EMBL" id="FAOP01000006">
    <property type="protein sequence ID" value="CUU07157.1"/>
    <property type="molecule type" value="Genomic_DNA"/>
</dbReference>
<evidence type="ECO:0000259" key="2">
    <source>
        <dbReference type="Pfam" id="PF01841"/>
    </source>
</evidence>
<accession>A0A0P1MND5</accession>
<accession>A0A0P1NZS6</accession>
<accession>A0A0P1L798</accession>
<accession>A0A0P1M0X0</accession>
<evidence type="ECO:0000313" key="3">
    <source>
        <dbReference type="EMBL" id="CUU07157.1"/>
    </source>
</evidence>
<feature type="signal peptide" evidence="1">
    <location>
        <begin position="1"/>
        <end position="28"/>
    </location>
</feature>
<evidence type="ECO:0000313" key="4">
    <source>
        <dbReference type="Proteomes" id="UP000182011"/>
    </source>
</evidence>